<organism evidence="1 2">
    <name type="scientific">Paramecium octaurelia</name>
    <dbReference type="NCBI Taxonomy" id="43137"/>
    <lineage>
        <taxon>Eukaryota</taxon>
        <taxon>Sar</taxon>
        <taxon>Alveolata</taxon>
        <taxon>Ciliophora</taxon>
        <taxon>Intramacronucleata</taxon>
        <taxon>Oligohymenophorea</taxon>
        <taxon>Peniculida</taxon>
        <taxon>Parameciidae</taxon>
        <taxon>Paramecium</taxon>
    </lineage>
</organism>
<dbReference type="EMBL" id="CAJJDP010000153">
    <property type="protein sequence ID" value="CAD8210523.1"/>
    <property type="molecule type" value="Genomic_DNA"/>
</dbReference>
<sequence>MKSFPRHQYGFFKDVLIMTHQSGVYIQVMIEKAIYLLIMNNSEGVHQEDLSLKANSEILQSPEKKELRTRNNVIPGMFQEYKRTYIKVPKESKEQLHQLVFEEGFKIKEAAKKLLIKYATAKTIVFHLRKKFEKEKEAQPKFCRCVKLEGKISVKLRIISIIQKNLISSVEYKVQHQSNGQCYEQIRD</sequence>
<dbReference type="Proteomes" id="UP000683925">
    <property type="component" value="Unassembled WGS sequence"/>
</dbReference>
<reference evidence="1" key="1">
    <citation type="submission" date="2021-01" db="EMBL/GenBank/DDBJ databases">
        <authorList>
            <consortium name="Genoscope - CEA"/>
            <person name="William W."/>
        </authorList>
    </citation>
    <scope>NUCLEOTIDE SEQUENCE</scope>
</reference>
<accession>A0A8S1YAW4</accession>
<comment type="caution">
    <text evidence="1">The sequence shown here is derived from an EMBL/GenBank/DDBJ whole genome shotgun (WGS) entry which is preliminary data.</text>
</comment>
<keyword evidence="2" id="KW-1185">Reference proteome</keyword>
<dbReference type="AlphaFoldDB" id="A0A8S1YAW4"/>
<evidence type="ECO:0000313" key="2">
    <source>
        <dbReference type="Proteomes" id="UP000683925"/>
    </source>
</evidence>
<protein>
    <submittedName>
        <fullName evidence="1">Uncharacterized protein</fullName>
    </submittedName>
</protein>
<name>A0A8S1YAW4_PAROT</name>
<proteinExistence type="predicted"/>
<dbReference type="OrthoDB" id="308142at2759"/>
<evidence type="ECO:0000313" key="1">
    <source>
        <dbReference type="EMBL" id="CAD8210523.1"/>
    </source>
</evidence>
<dbReference type="OMA" id="IPGMFQE"/>
<gene>
    <name evidence="1" type="ORF">POCTA_138.1.T1510061</name>
</gene>